<dbReference type="PANTHER" id="PTHR36720:SF1">
    <property type="entry name" value="TAF RNA POLYMERASE I SUBUNIT A"/>
    <property type="match status" value="1"/>
</dbReference>
<dbReference type="Pfam" id="PF14929">
    <property type="entry name" value="TAF1_subA"/>
    <property type="match status" value="1"/>
</dbReference>
<evidence type="ECO:0000313" key="2">
    <source>
        <dbReference type="Proteomes" id="UP001634393"/>
    </source>
</evidence>
<protein>
    <submittedName>
        <fullName evidence="1">Uncharacterized protein</fullName>
    </submittedName>
</protein>
<dbReference type="InterPro" id="IPR039495">
    <property type="entry name" value="TAF1A"/>
</dbReference>
<sequence length="93" mass="10782">MWKAFAHCLYKLCVKDVNSPWLPDSFKSSRCETWLTKYFKTYFAESEFESGNLEVLTYKASIAAHLVGPKLDYVVRANDFLQRSDNTSLSLFL</sequence>
<comment type="caution">
    <text evidence="1">The sequence shown here is derived from an EMBL/GenBank/DDBJ whole genome shotgun (WGS) entry which is preliminary data.</text>
</comment>
<proteinExistence type="predicted"/>
<gene>
    <name evidence="1" type="ORF">ACJIZ3_020011</name>
</gene>
<organism evidence="1 2">
    <name type="scientific">Penstemon smallii</name>
    <dbReference type="NCBI Taxonomy" id="265156"/>
    <lineage>
        <taxon>Eukaryota</taxon>
        <taxon>Viridiplantae</taxon>
        <taxon>Streptophyta</taxon>
        <taxon>Embryophyta</taxon>
        <taxon>Tracheophyta</taxon>
        <taxon>Spermatophyta</taxon>
        <taxon>Magnoliopsida</taxon>
        <taxon>eudicotyledons</taxon>
        <taxon>Gunneridae</taxon>
        <taxon>Pentapetalae</taxon>
        <taxon>asterids</taxon>
        <taxon>lamiids</taxon>
        <taxon>Lamiales</taxon>
        <taxon>Plantaginaceae</taxon>
        <taxon>Cheloneae</taxon>
        <taxon>Penstemon</taxon>
    </lineage>
</organism>
<dbReference type="AlphaFoldDB" id="A0ABD3SHD8"/>
<accession>A0ABD3SHD8</accession>
<name>A0ABD3SHD8_9LAMI</name>
<reference evidence="1 2" key="1">
    <citation type="submission" date="2024-12" db="EMBL/GenBank/DDBJ databases">
        <title>The unique morphological basis and parallel evolutionary history of personate flowers in Penstemon.</title>
        <authorList>
            <person name="Depatie T.H."/>
            <person name="Wessinger C.A."/>
        </authorList>
    </citation>
    <scope>NUCLEOTIDE SEQUENCE [LARGE SCALE GENOMIC DNA]</scope>
    <source>
        <strain evidence="1">WTNN_2</strain>
        <tissue evidence="1">Leaf</tissue>
    </source>
</reference>
<dbReference type="PANTHER" id="PTHR36720">
    <property type="entry name" value="TAF RNA POLYMERASE I SUBUNIT A"/>
    <property type="match status" value="1"/>
</dbReference>
<keyword evidence="2" id="KW-1185">Reference proteome</keyword>
<evidence type="ECO:0000313" key="1">
    <source>
        <dbReference type="EMBL" id="KAL3823982.1"/>
    </source>
</evidence>
<dbReference type="Proteomes" id="UP001634393">
    <property type="component" value="Unassembled WGS sequence"/>
</dbReference>
<dbReference type="EMBL" id="JBJXBP010000006">
    <property type="protein sequence ID" value="KAL3823982.1"/>
    <property type="molecule type" value="Genomic_DNA"/>
</dbReference>